<dbReference type="EMBL" id="JAXARY010000027">
    <property type="protein sequence ID" value="MDX8129866.1"/>
    <property type="molecule type" value="Genomic_DNA"/>
</dbReference>
<evidence type="ECO:0000256" key="1">
    <source>
        <dbReference type="SAM" id="MobiDB-lite"/>
    </source>
</evidence>
<protein>
    <submittedName>
        <fullName evidence="2">Uncharacterized protein</fullName>
    </submittedName>
</protein>
<dbReference type="RefSeq" id="WP_319962889.1">
    <property type="nucleotide sequence ID" value="NZ_JAXARY010000027.1"/>
</dbReference>
<organism evidence="2 3">
    <name type="scientific">Methylomonas defluvii</name>
    <dbReference type="NCBI Taxonomy" id="3045149"/>
    <lineage>
        <taxon>Bacteria</taxon>
        <taxon>Pseudomonadati</taxon>
        <taxon>Pseudomonadota</taxon>
        <taxon>Gammaproteobacteria</taxon>
        <taxon>Methylococcales</taxon>
        <taxon>Methylococcaceae</taxon>
        <taxon>Methylomonas</taxon>
    </lineage>
</organism>
<gene>
    <name evidence="2" type="ORF">QLH52_21405</name>
</gene>
<sequence>MQAMLLFFAEPELIETRMVDQPGAGGAENDNGKNASAWPIAESLDMSVF</sequence>
<proteinExistence type="predicted"/>
<evidence type="ECO:0000313" key="3">
    <source>
        <dbReference type="Proteomes" id="UP001284537"/>
    </source>
</evidence>
<accession>A0ABU4UL23</accession>
<evidence type="ECO:0000313" key="2">
    <source>
        <dbReference type="EMBL" id="MDX8129866.1"/>
    </source>
</evidence>
<reference evidence="2 3" key="1">
    <citation type="submission" date="2023-11" db="EMBL/GenBank/DDBJ databases">
        <authorList>
            <person name="Ouyang M.-Y."/>
        </authorList>
    </citation>
    <scope>NUCLEOTIDE SEQUENCE [LARGE SCALE GENOMIC DNA]</scope>
    <source>
        <strain evidence="2 3">OY6</strain>
    </source>
</reference>
<dbReference type="Proteomes" id="UP001284537">
    <property type="component" value="Unassembled WGS sequence"/>
</dbReference>
<comment type="caution">
    <text evidence="2">The sequence shown here is derived from an EMBL/GenBank/DDBJ whole genome shotgun (WGS) entry which is preliminary data.</text>
</comment>
<name>A0ABU4UL23_9GAMM</name>
<feature type="region of interest" description="Disordered" evidence="1">
    <location>
        <begin position="21"/>
        <end position="49"/>
    </location>
</feature>
<keyword evidence="3" id="KW-1185">Reference proteome</keyword>